<evidence type="ECO:0000313" key="1">
    <source>
        <dbReference type="EMBL" id="KAK0665314.1"/>
    </source>
</evidence>
<dbReference type="EMBL" id="JAULSY010000113">
    <property type="protein sequence ID" value="KAK0665314.1"/>
    <property type="molecule type" value="Genomic_DNA"/>
</dbReference>
<reference evidence="1" key="1">
    <citation type="submission" date="2023-06" db="EMBL/GenBank/DDBJ databases">
        <title>Genome-scale phylogeny and comparative genomics of the fungal order Sordariales.</title>
        <authorList>
            <consortium name="Lawrence Berkeley National Laboratory"/>
            <person name="Hensen N."/>
            <person name="Bonometti L."/>
            <person name="Westerberg I."/>
            <person name="Brannstrom I.O."/>
            <person name="Guillou S."/>
            <person name="Cros-Aarteil S."/>
            <person name="Calhoun S."/>
            <person name="Haridas S."/>
            <person name="Kuo A."/>
            <person name="Mondo S."/>
            <person name="Pangilinan J."/>
            <person name="Riley R."/>
            <person name="Labutti K."/>
            <person name="Andreopoulos B."/>
            <person name="Lipzen A."/>
            <person name="Chen C."/>
            <person name="Yanf M."/>
            <person name="Daum C."/>
            <person name="Ng V."/>
            <person name="Clum A."/>
            <person name="Steindorff A."/>
            <person name="Ohm R."/>
            <person name="Martin F."/>
            <person name="Silar P."/>
            <person name="Natvig D."/>
            <person name="Lalanne C."/>
            <person name="Gautier V."/>
            <person name="Ament-Velasquez S.L."/>
            <person name="Kruys A."/>
            <person name="Hutchinson M.I."/>
            <person name="Powell A.J."/>
            <person name="Barry K."/>
            <person name="Miller A.N."/>
            <person name="Grigoriev I.V."/>
            <person name="Debuchy R."/>
            <person name="Gladieux P."/>
            <person name="Thoren M.H."/>
            <person name="Johannesson H."/>
        </authorList>
    </citation>
    <scope>NUCLEOTIDE SEQUENCE</scope>
    <source>
        <strain evidence="1">CBS 307.81</strain>
    </source>
</reference>
<organism evidence="1 2">
    <name type="scientific">Cercophora samala</name>
    <dbReference type="NCBI Taxonomy" id="330535"/>
    <lineage>
        <taxon>Eukaryota</taxon>
        <taxon>Fungi</taxon>
        <taxon>Dikarya</taxon>
        <taxon>Ascomycota</taxon>
        <taxon>Pezizomycotina</taxon>
        <taxon>Sordariomycetes</taxon>
        <taxon>Sordariomycetidae</taxon>
        <taxon>Sordariales</taxon>
        <taxon>Lasiosphaeriaceae</taxon>
        <taxon>Cercophora</taxon>
    </lineage>
</organism>
<sequence>MPSSNSSSGSPRGAARADQFRDWLPRAGLRFPGVGTPGNEGSAARLLSTDERNRALYLAAGRVAMKARTVHARDAQMVFTRAIQIIAGIRDASKKKEHIIDFLGDVKDETPLGKELPKDIWVEFVFRVVSARDRYLRKTPKEQIDAEADQVSDLAKAADQLYTAAGKHGNEWDWLSLEILVSPELMGESPISHSALDWE</sequence>
<keyword evidence="2" id="KW-1185">Reference proteome</keyword>
<proteinExistence type="predicted"/>
<dbReference type="Proteomes" id="UP001174997">
    <property type="component" value="Unassembled WGS sequence"/>
</dbReference>
<evidence type="ECO:0000313" key="2">
    <source>
        <dbReference type="Proteomes" id="UP001174997"/>
    </source>
</evidence>
<protein>
    <submittedName>
        <fullName evidence="1">Uncharacterized protein</fullName>
    </submittedName>
</protein>
<accession>A0AA39Z7U1</accession>
<comment type="caution">
    <text evidence="1">The sequence shown here is derived from an EMBL/GenBank/DDBJ whole genome shotgun (WGS) entry which is preliminary data.</text>
</comment>
<dbReference type="AlphaFoldDB" id="A0AA39Z7U1"/>
<gene>
    <name evidence="1" type="ORF">QBC41DRAFT_306289</name>
</gene>
<name>A0AA39Z7U1_9PEZI</name>